<evidence type="ECO:0000313" key="6">
    <source>
        <dbReference type="Proteomes" id="UP000034832"/>
    </source>
</evidence>
<evidence type="ECO:0000256" key="2">
    <source>
        <dbReference type="ARBA" id="ARBA00023125"/>
    </source>
</evidence>
<proteinExistence type="predicted"/>
<dbReference type="InterPro" id="IPR036390">
    <property type="entry name" value="WH_DNA-bd_sf"/>
</dbReference>
<dbReference type="SMART" id="SM00895">
    <property type="entry name" value="FCD"/>
    <property type="match status" value="1"/>
</dbReference>
<dbReference type="AlphaFoldDB" id="A0A4V6BFS5"/>
<dbReference type="PROSITE" id="PS50949">
    <property type="entry name" value="HTH_GNTR"/>
    <property type="match status" value="1"/>
</dbReference>
<dbReference type="Pfam" id="PF00392">
    <property type="entry name" value="GntR"/>
    <property type="match status" value="1"/>
</dbReference>
<keyword evidence="2" id="KW-0238">DNA-binding</keyword>
<dbReference type="InterPro" id="IPR011711">
    <property type="entry name" value="GntR_C"/>
</dbReference>
<dbReference type="SMART" id="SM00345">
    <property type="entry name" value="HTH_GNTR"/>
    <property type="match status" value="1"/>
</dbReference>
<dbReference type="InterPro" id="IPR008920">
    <property type="entry name" value="TF_FadR/GntR_C"/>
</dbReference>
<evidence type="ECO:0000256" key="3">
    <source>
        <dbReference type="ARBA" id="ARBA00023163"/>
    </source>
</evidence>
<reference evidence="5" key="1">
    <citation type="submission" date="2019-04" db="EMBL/GenBank/DDBJ databases">
        <title>Whole genome sequencing of cave bacteria.</title>
        <authorList>
            <person name="Gan H.M."/>
            <person name="Barton H."/>
            <person name="Savka M.A."/>
        </authorList>
    </citation>
    <scope>NUCLEOTIDE SEQUENCE [LARGE SCALE GENOMIC DNA]</scope>
    <source>
        <strain evidence="5">LC387</strain>
    </source>
</reference>
<protein>
    <submittedName>
        <fullName evidence="5">GntR family transcriptional regulator</fullName>
    </submittedName>
</protein>
<keyword evidence="1" id="KW-0805">Transcription regulation</keyword>
<accession>A0A4V6BFS5</accession>
<dbReference type="InterPro" id="IPR036388">
    <property type="entry name" value="WH-like_DNA-bd_sf"/>
</dbReference>
<evidence type="ECO:0000256" key="1">
    <source>
        <dbReference type="ARBA" id="ARBA00023015"/>
    </source>
</evidence>
<dbReference type="PANTHER" id="PTHR43537:SF24">
    <property type="entry name" value="GLUCONATE OPERON TRANSCRIPTIONAL REPRESSOR"/>
    <property type="match status" value="1"/>
</dbReference>
<dbReference type="EMBL" id="LBIA02000001">
    <property type="protein sequence ID" value="TKT70243.1"/>
    <property type="molecule type" value="Genomic_DNA"/>
</dbReference>
<keyword evidence="6" id="KW-1185">Reference proteome</keyword>
<comment type="caution">
    <text evidence="5">The sequence shown here is derived from an EMBL/GenBank/DDBJ whole genome shotgun (WGS) entry which is preliminary data.</text>
</comment>
<dbReference type="SUPFAM" id="SSF48008">
    <property type="entry name" value="GntR ligand-binding domain-like"/>
    <property type="match status" value="1"/>
</dbReference>
<evidence type="ECO:0000259" key="4">
    <source>
        <dbReference type="PROSITE" id="PS50949"/>
    </source>
</evidence>
<dbReference type="OrthoDB" id="7846328at2"/>
<evidence type="ECO:0000313" key="5">
    <source>
        <dbReference type="EMBL" id="TKT70243.1"/>
    </source>
</evidence>
<organism evidence="5 6">
    <name type="scientific">Afipia massiliensis</name>
    <dbReference type="NCBI Taxonomy" id="211460"/>
    <lineage>
        <taxon>Bacteria</taxon>
        <taxon>Pseudomonadati</taxon>
        <taxon>Pseudomonadota</taxon>
        <taxon>Alphaproteobacteria</taxon>
        <taxon>Hyphomicrobiales</taxon>
        <taxon>Nitrobacteraceae</taxon>
        <taxon>Afipia</taxon>
    </lineage>
</organism>
<gene>
    <name evidence="5" type="ORF">YH63_001765</name>
</gene>
<dbReference type="Proteomes" id="UP000034832">
    <property type="component" value="Unassembled WGS sequence"/>
</dbReference>
<dbReference type="PANTHER" id="PTHR43537">
    <property type="entry name" value="TRANSCRIPTIONAL REGULATOR, GNTR FAMILY"/>
    <property type="match status" value="1"/>
</dbReference>
<dbReference type="SUPFAM" id="SSF46785">
    <property type="entry name" value="Winged helix' DNA-binding domain"/>
    <property type="match status" value="1"/>
</dbReference>
<sequence length="237" mass="26612">MSENVVSAKAASPALEDGDSISGKRSAAYELFREIVRGLYDGRYVPGQRLIEADLTRDFKVGRFVVREALKMLMTEGVVSIGFNRGAQIPRLSRSEAHDTLIVMEWLFALGAKTAAARIDLENNRELMLASTEALIAFENNHDFFEFGRACSHFFRTITKLGANKELHRLLPTLQIHLVRAQFRSYPSAAENLRLASFKKVSDAVLSGDPEKAEQAVRRHFVSLSRDISKLPDRAFR</sequence>
<name>A0A4V6BFS5_9BRAD</name>
<dbReference type="GO" id="GO:0003700">
    <property type="term" value="F:DNA-binding transcription factor activity"/>
    <property type="evidence" value="ECO:0007669"/>
    <property type="project" value="InterPro"/>
</dbReference>
<dbReference type="GO" id="GO:0003677">
    <property type="term" value="F:DNA binding"/>
    <property type="evidence" value="ECO:0007669"/>
    <property type="project" value="UniProtKB-KW"/>
</dbReference>
<dbReference type="Gene3D" id="1.10.10.10">
    <property type="entry name" value="Winged helix-like DNA-binding domain superfamily/Winged helix DNA-binding domain"/>
    <property type="match status" value="1"/>
</dbReference>
<keyword evidence="3" id="KW-0804">Transcription</keyword>
<dbReference type="InterPro" id="IPR000524">
    <property type="entry name" value="Tscrpt_reg_HTH_GntR"/>
</dbReference>
<dbReference type="RefSeq" id="WP_052753880.1">
    <property type="nucleotide sequence ID" value="NZ_LBIA02000001.1"/>
</dbReference>
<feature type="domain" description="HTH gntR-type" evidence="4">
    <location>
        <begin position="25"/>
        <end position="92"/>
    </location>
</feature>
<dbReference type="Gene3D" id="1.20.120.530">
    <property type="entry name" value="GntR ligand-binding domain-like"/>
    <property type="match status" value="1"/>
</dbReference>
<dbReference type="Pfam" id="PF07729">
    <property type="entry name" value="FCD"/>
    <property type="match status" value="1"/>
</dbReference>